<reference evidence="2 3" key="1">
    <citation type="submission" date="2019-12" db="EMBL/GenBank/DDBJ databases">
        <title>Complete genome sequence of Mycolicibacterium xenopi str. JCM15661T.</title>
        <authorList>
            <person name="Yoshida M."/>
            <person name="Fukano H."/>
            <person name="Asakura T."/>
            <person name="Hoshino Y."/>
        </authorList>
    </citation>
    <scope>NUCLEOTIDE SEQUENCE [LARGE SCALE GENOMIC DNA]</scope>
    <source>
        <strain evidence="2 3">JCM 15661T</strain>
    </source>
</reference>
<dbReference type="SUPFAM" id="SSF109854">
    <property type="entry name" value="DinB/YfiT-like putative metalloenzymes"/>
    <property type="match status" value="1"/>
</dbReference>
<dbReference type="KEGG" id="mxe:MYXE_30470"/>
<dbReference type="EMBL" id="AP022314">
    <property type="protein sequence ID" value="BBU23257.1"/>
    <property type="molecule type" value="Genomic_DNA"/>
</dbReference>
<dbReference type="GO" id="GO:0046872">
    <property type="term" value="F:metal ion binding"/>
    <property type="evidence" value="ECO:0007669"/>
    <property type="project" value="InterPro"/>
</dbReference>
<evidence type="ECO:0000259" key="1">
    <source>
        <dbReference type="Pfam" id="PF11716"/>
    </source>
</evidence>
<protein>
    <recommendedName>
        <fullName evidence="1">Mycothiol-dependent maleylpyruvate isomerase metal-binding domain-containing protein</fullName>
    </recommendedName>
</protein>
<name>A0AAD1M1V8_MYCXE</name>
<proteinExistence type="predicted"/>
<dbReference type="InterPro" id="IPR024344">
    <property type="entry name" value="MDMPI_metal-binding"/>
</dbReference>
<organism evidence="2 3">
    <name type="scientific">Mycobacterium xenopi</name>
    <dbReference type="NCBI Taxonomy" id="1789"/>
    <lineage>
        <taxon>Bacteria</taxon>
        <taxon>Bacillati</taxon>
        <taxon>Actinomycetota</taxon>
        <taxon>Actinomycetes</taxon>
        <taxon>Mycobacteriales</taxon>
        <taxon>Mycobacteriaceae</taxon>
        <taxon>Mycobacterium</taxon>
    </lineage>
</organism>
<dbReference type="Pfam" id="PF11716">
    <property type="entry name" value="MDMPI_N"/>
    <property type="match status" value="1"/>
</dbReference>
<dbReference type="InterPro" id="IPR034660">
    <property type="entry name" value="DinB/YfiT-like"/>
</dbReference>
<dbReference type="Proteomes" id="UP000464624">
    <property type="component" value="Chromosome"/>
</dbReference>
<gene>
    <name evidence="2" type="ORF">MYXE_30470</name>
</gene>
<evidence type="ECO:0000313" key="2">
    <source>
        <dbReference type="EMBL" id="BBU23257.1"/>
    </source>
</evidence>
<accession>A0AAD1M1V8</accession>
<evidence type="ECO:0000313" key="3">
    <source>
        <dbReference type="Proteomes" id="UP000464624"/>
    </source>
</evidence>
<sequence>MHLRHRNLQRHADNTEQMRAIFDDPSGWSDTLARFAAFATVQTAHANFADLLSDLLPQQWEQPSLRERWRVKDVVAHALSYDELTRWQLAWRFVKGGFWPNRINAIGVAEYANRSPEQLVELMRASSRRNAYAPC</sequence>
<feature type="domain" description="Mycothiol-dependent maleylpyruvate isomerase metal-binding" evidence="1">
    <location>
        <begin position="42"/>
        <end position="129"/>
    </location>
</feature>
<dbReference type="Gene3D" id="1.20.120.450">
    <property type="entry name" value="dinb family like domain"/>
    <property type="match status" value="1"/>
</dbReference>
<dbReference type="AlphaFoldDB" id="A0AAD1M1V8"/>